<accession>A0A2N5W998</accession>
<dbReference type="OrthoDB" id="2505239at2759"/>
<dbReference type="Proteomes" id="UP000235388">
    <property type="component" value="Unassembled WGS sequence"/>
</dbReference>
<name>A0A2N5W998_9BASI</name>
<feature type="region of interest" description="Disordered" evidence="2">
    <location>
        <begin position="161"/>
        <end position="198"/>
    </location>
</feature>
<reference evidence="3 4" key="1">
    <citation type="submission" date="2017-11" db="EMBL/GenBank/DDBJ databases">
        <title>De novo assembly and phasing of dikaryotic genomes from two isolates of Puccinia coronata f. sp. avenae, the causal agent of oat crown rust.</title>
        <authorList>
            <person name="Miller M.E."/>
            <person name="Zhang Y."/>
            <person name="Omidvar V."/>
            <person name="Sperschneider J."/>
            <person name="Schwessinger B."/>
            <person name="Raley C."/>
            <person name="Palmer J.M."/>
            <person name="Garnica D."/>
            <person name="Upadhyaya N."/>
            <person name="Rathjen J."/>
            <person name="Taylor J.M."/>
            <person name="Park R.F."/>
            <person name="Dodds P.N."/>
            <person name="Hirsch C.D."/>
            <person name="Kianian S.F."/>
            <person name="Figueroa M."/>
        </authorList>
    </citation>
    <scope>NUCLEOTIDE SEQUENCE [LARGE SCALE GENOMIC DNA]</scope>
    <source>
        <strain evidence="3">12NC29</strain>
    </source>
</reference>
<dbReference type="AlphaFoldDB" id="A0A2N5W998"/>
<feature type="compositionally biased region" description="Acidic residues" evidence="2">
    <location>
        <begin position="181"/>
        <end position="195"/>
    </location>
</feature>
<organism evidence="3 4">
    <name type="scientific">Puccinia coronata f. sp. avenae</name>
    <dbReference type="NCBI Taxonomy" id="200324"/>
    <lineage>
        <taxon>Eukaryota</taxon>
        <taxon>Fungi</taxon>
        <taxon>Dikarya</taxon>
        <taxon>Basidiomycota</taxon>
        <taxon>Pucciniomycotina</taxon>
        <taxon>Pucciniomycetes</taxon>
        <taxon>Pucciniales</taxon>
        <taxon>Pucciniaceae</taxon>
        <taxon>Puccinia</taxon>
    </lineage>
</organism>
<evidence type="ECO:0000256" key="2">
    <source>
        <dbReference type="SAM" id="MobiDB-lite"/>
    </source>
</evidence>
<feature type="compositionally biased region" description="Low complexity" evidence="2">
    <location>
        <begin position="166"/>
        <end position="180"/>
    </location>
</feature>
<feature type="compositionally biased region" description="Polar residues" evidence="2">
    <location>
        <begin position="244"/>
        <end position="253"/>
    </location>
</feature>
<feature type="compositionally biased region" description="Basic and acidic residues" evidence="2">
    <location>
        <begin position="478"/>
        <end position="496"/>
    </location>
</feature>
<feature type="compositionally biased region" description="Polar residues" evidence="2">
    <location>
        <begin position="367"/>
        <end position="377"/>
    </location>
</feature>
<feature type="coiled-coil region" evidence="1">
    <location>
        <begin position="524"/>
        <end position="558"/>
    </location>
</feature>
<feature type="region of interest" description="Disordered" evidence="2">
    <location>
        <begin position="212"/>
        <end position="423"/>
    </location>
</feature>
<protein>
    <recommendedName>
        <fullName evidence="5">No apical meristem-associated C-terminal domain-containing protein</fullName>
    </recommendedName>
</protein>
<feature type="compositionally biased region" description="Polar residues" evidence="2">
    <location>
        <begin position="213"/>
        <end position="232"/>
    </location>
</feature>
<evidence type="ECO:0000256" key="1">
    <source>
        <dbReference type="SAM" id="Coils"/>
    </source>
</evidence>
<proteinExistence type="predicted"/>
<comment type="caution">
    <text evidence="3">The sequence shown here is derived from an EMBL/GenBank/DDBJ whole genome shotgun (WGS) entry which is preliminary data.</text>
</comment>
<feature type="compositionally biased region" description="Polar residues" evidence="2">
    <location>
        <begin position="301"/>
        <end position="321"/>
    </location>
</feature>
<evidence type="ECO:0008006" key="5">
    <source>
        <dbReference type="Google" id="ProtNLM"/>
    </source>
</evidence>
<keyword evidence="1" id="KW-0175">Coiled coil</keyword>
<evidence type="ECO:0000313" key="4">
    <source>
        <dbReference type="Proteomes" id="UP000235388"/>
    </source>
</evidence>
<dbReference type="EMBL" id="PGCJ01000001">
    <property type="protein sequence ID" value="PLW58810.1"/>
    <property type="molecule type" value="Genomic_DNA"/>
</dbReference>
<feature type="compositionally biased region" description="Basic and acidic residues" evidence="2">
    <location>
        <begin position="383"/>
        <end position="410"/>
    </location>
</feature>
<feature type="compositionally biased region" description="Basic and acidic residues" evidence="2">
    <location>
        <begin position="348"/>
        <end position="365"/>
    </location>
</feature>
<sequence>MEDRKQARNERTRKIKQYILEQKQRMHGSPISTTCFTPDYDRRIAQFWLASPGFDQVTSHPQLHYARKLQEEFKADDIILSINQLRKRFDLMCSDTLQFSMVYHKANKMSFSLEESINTSEAQLLETAKEQFHKQTKLPFLFESAWYLLRQHPSWMKNVATEGTYPSESPSASSYDPAADSPDDSESNASESDEEPIVKSAIIRRISLRLAAKSSQTAPPSAPTTHANQQAVPSKPINKPAPVKSSTSKRTLPTPTPWAYHPEPRSRPSSCFNNPPTPGQPAAASTTHLNLATIPEPTPSHPSCSSQIRPTDASSSSLTQASPRESSLISSSPPITTTHTAVTPKASKGKEPQTDFKSCDRKRNFDAVTQTDATPQPSKGKKAQTDFRSCDRRRYSDVVIKIESDSEPDHTMSQCPSGGLKRTNKARMKTHKLIYASTQAPAPPSPHPALTQPYPASSGPPGTINQTDRLSTVPRVKHSPDHIRSSQRRTLDETGDTKPAVMSRETRLESISSDEIRVSGTQNVEHVQLELKRMEAKRESERAELEIMKKDLRTCTDEYEKEYFFFKKRKILSRLKAQDALLT</sequence>
<keyword evidence="4" id="KW-1185">Reference proteome</keyword>
<feature type="region of interest" description="Disordered" evidence="2">
    <location>
        <begin position="438"/>
        <end position="505"/>
    </location>
</feature>
<gene>
    <name evidence="3" type="ORF">PCANC_00235</name>
</gene>
<feature type="compositionally biased region" description="Low complexity" evidence="2">
    <location>
        <begin position="322"/>
        <end position="338"/>
    </location>
</feature>
<evidence type="ECO:0000313" key="3">
    <source>
        <dbReference type="EMBL" id="PLW58810.1"/>
    </source>
</evidence>